<dbReference type="Proteomes" id="UP000005237">
    <property type="component" value="Unassembled WGS sequence"/>
</dbReference>
<keyword evidence="3" id="KW-0472">Membrane</keyword>
<feature type="domain" description="PDZ" evidence="4">
    <location>
        <begin position="45"/>
        <end position="127"/>
    </location>
</feature>
<dbReference type="PANTHER" id="PTHR14191:SF3">
    <property type="entry name" value="NA(+)_H(+) EXCHANGE REGULATORY COFACTOR-LIKE PROTEIN NRFL-1"/>
    <property type="match status" value="1"/>
</dbReference>
<feature type="compositionally biased region" description="Polar residues" evidence="2">
    <location>
        <begin position="17"/>
        <end position="26"/>
    </location>
</feature>
<keyword evidence="6" id="KW-1185">Reference proteome</keyword>
<dbReference type="PROSITE" id="PS50106">
    <property type="entry name" value="PDZ"/>
    <property type="match status" value="1"/>
</dbReference>
<keyword evidence="1" id="KW-0677">Repeat</keyword>
<dbReference type="Pfam" id="PF00595">
    <property type="entry name" value="PDZ"/>
    <property type="match status" value="1"/>
</dbReference>
<keyword evidence="3" id="KW-1133">Transmembrane helix</keyword>
<evidence type="ECO:0000259" key="4">
    <source>
        <dbReference type="PROSITE" id="PS50106"/>
    </source>
</evidence>
<feature type="transmembrane region" description="Helical" evidence="3">
    <location>
        <begin position="297"/>
        <end position="324"/>
    </location>
</feature>
<dbReference type="SUPFAM" id="SSF50156">
    <property type="entry name" value="PDZ domain-like"/>
    <property type="match status" value="1"/>
</dbReference>
<dbReference type="InterPro" id="IPR051067">
    <property type="entry name" value="NHER"/>
</dbReference>
<dbReference type="SMART" id="SM00228">
    <property type="entry name" value="PDZ"/>
    <property type="match status" value="1"/>
</dbReference>
<dbReference type="GO" id="GO:0043495">
    <property type="term" value="F:protein-membrane adaptor activity"/>
    <property type="evidence" value="ECO:0007669"/>
    <property type="project" value="TreeGrafter"/>
</dbReference>
<dbReference type="InterPro" id="IPR036034">
    <property type="entry name" value="PDZ_sf"/>
</dbReference>
<name>A0A8R1HMY6_CAEJA</name>
<reference evidence="6" key="1">
    <citation type="submission" date="2010-08" db="EMBL/GenBank/DDBJ databases">
        <authorList>
            <consortium name="Caenorhabditis japonica Sequencing Consortium"/>
            <person name="Wilson R.K."/>
        </authorList>
    </citation>
    <scope>NUCLEOTIDE SEQUENCE [LARGE SCALE GENOMIC DNA]</scope>
    <source>
        <strain evidence="6">DF5081</strain>
    </source>
</reference>
<evidence type="ECO:0000256" key="2">
    <source>
        <dbReference type="SAM" id="MobiDB-lite"/>
    </source>
</evidence>
<organism evidence="5 6">
    <name type="scientific">Caenorhabditis japonica</name>
    <dbReference type="NCBI Taxonomy" id="281687"/>
    <lineage>
        <taxon>Eukaryota</taxon>
        <taxon>Metazoa</taxon>
        <taxon>Ecdysozoa</taxon>
        <taxon>Nematoda</taxon>
        <taxon>Chromadorea</taxon>
        <taxon>Rhabditida</taxon>
        <taxon>Rhabditina</taxon>
        <taxon>Rhabditomorpha</taxon>
        <taxon>Rhabditoidea</taxon>
        <taxon>Rhabditidae</taxon>
        <taxon>Peloderinae</taxon>
        <taxon>Caenorhabditis</taxon>
    </lineage>
</organism>
<dbReference type="EnsemblMetazoa" id="CJA02927.1">
    <property type="protein sequence ID" value="CJA02927.1"/>
    <property type="gene ID" value="WBGene00122131"/>
</dbReference>
<accession>A0A8R1HMY6</accession>
<evidence type="ECO:0000313" key="6">
    <source>
        <dbReference type="Proteomes" id="UP000005237"/>
    </source>
</evidence>
<dbReference type="AlphaFoldDB" id="A0A8R1HMY6"/>
<proteinExistence type="predicted"/>
<evidence type="ECO:0000256" key="3">
    <source>
        <dbReference type="SAM" id="Phobius"/>
    </source>
</evidence>
<dbReference type="CDD" id="cd06768">
    <property type="entry name" value="PDZ_NHERF-like"/>
    <property type="match status" value="1"/>
</dbReference>
<dbReference type="GO" id="GO:0016324">
    <property type="term" value="C:apical plasma membrane"/>
    <property type="evidence" value="ECO:0007669"/>
    <property type="project" value="TreeGrafter"/>
</dbReference>
<dbReference type="Gene3D" id="2.30.42.10">
    <property type="match status" value="1"/>
</dbReference>
<reference evidence="5" key="2">
    <citation type="submission" date="2022-06" db="UniProtKB">
        <authorList>
            <consortium name="EnsemblMetazoa"/>
        </authorList>
    </citation>
    <scope>IDENTIFICATION</scope>
    <source>
        <strain evidence="5">DF5081</strain>
    </source>
</reference>
<dbReference type="PANTHER" id="PTHR14191">
    <property type="entry name" value="PDZ DOMAIN CONTAINING PROTEIN"/>
    <property type="match status" value="1"/>
</dbReference>
<evidence type="ECO:0000256" key="1">
    <source>
        <dbReference type="ARBA" id="ARBA00022737"/>
    </source>
</evidence>
<feature type="region of interest" description="Disordered" evidence="2">
    <location>
        <begin position="1"/>
        <end position="39"/>
    </location>
</feature>
<dbReference type="GO" id="GO:0072659">
    <property type="term" value="P:protein localization to plasma membrane"/>
    <property type="evidence" value="ECO:0007669"/>
    <property type="project" value="TreeGrafter"/>
</dbReference>
<keyword evidence="3" id="KW-0812">Transmembrane</keyword>
<sequence length="387" mass="42477">MTPPYSCCGSAVAPPNKSASKSTLQETPVFVPPPPPPNDAMLPRLAKLEKTRADEEFGFNLHAERGRGHFIGTVDAGGIGERAGLEEEQRIVGVNGQLIYPNTSHKEVVALIKKFPMSTTLLVASESVDKYHRDHNIPFSFENVEIRPAITVETHHHQHQDEVKSNGYEAPSLNPHSIQVNEEREISKVTTTTKTEVISTNTGSYQYKVTDRPLVITTCSFLNESSTTYNTNVAPLAPEASDDLMSQVFGNILLPPVGNQVTLHSATREEDDDASSVTSLSSSHRESAVDVPVDHKVLFFLVKLLSIFSSVLLFFEFFAFTLTLTKQVVLSGAKIEFSLQRAAKKRIRPIVHLPIAPPRGSSLADPTPSTTVSAEQRIQPWICGQLD</sequence>
<evidence type="ECO:0000313" key="5">
    <source>
        <dbReference type="EnsemblMetazoa" id="CJA02927.1"/>
    </source>
</evidence>
<protein>
    <submittedName>
        <fullName evidence="5">PDZ domain-containing protein</fullName>
    </submittedName>
</protein>
<dbReference type="InterPro" id="IPR001478">
    <property type="entry name" value="PDZ"/>
</dbReference>